<organism evidence="1 2">
    <name type="scientific">Gordonia oryzae</name>
    <dbReference type="NCBI Taxonomy" id="2487349"/>
    <lineage>
        <taxon>Bacteria</taxon>
        <taxon>Bacillati</taxon>
        <taxon>Actinomycetota</taxon>
        <taxon>Actinomycetes</taxon>
        <taxon>Mycobacteriales</taxon>
        <taxon>Gordoniaceae</taxon>
        <taxon>Gordonia</taxon>
    </lineage>
</organism>
<dbReference type="OrthoDB" id="4369457at2"/>
<dbReference type="Proteomes" id="UP000267536">
    <property type="component" value="Unassembled WGS sequence"/>
</dbReference>
<evidence type="ECO:0000313" key="2">
    <source>
        <dbReference type="Proteomes" id="UP000267536"/>
    </source>
</evidence>
<evidence type="ECO:0008006" key="3">
    <source>
        <dbReference type="Google" id="ProtNLM"/>
    </source>
</evidence>
<dbReference type="RefSeq" id="WP_123925658.1">
    <property type="nucleotide sequence ID" value="NZ_JBPSDP010000012.1"/>
</dbReference>
<reference evidence="1 2" key="1">
    <citation type="submission" date="2018-11" db="EMBL/GenBank/DDBJ databases">
        <title>Draft genome sequence of Gordonia sp. RS15-1S isolated from rice stems.</title>
        <authorList>
            <person name="Muangham S."/>
        </authorList>
    </citation>
    <scope>NUCLEOTIDE SEQUENCE [LARGE SCALE GENOMIC DNA]</scope>
    <source>
        <strain evidence="1 2">RS15-1S</strain>
    </source>
</reference>
<comment type="caution">
    <text evidence="1">The sequence shown here is derived from an EMBL/GenBank/DDBJ whole genome shotgun (WGS) entry which is preliminary data.</text>
</comment>
<dbReference type="SUPFAM" id="SSF51445">
    <property type="entry name" value="(Trans)glycosidases"/>
    <property type="match status" value="1"/>
</dbReference>
<protein>
    <recommendedName>
        <fullName evidence="3">Glycoside hydrolase</fullName>
    </recommendedName>
</protein>
<dbReference type="EMBL" id="RKMH01000002">
    <property type="protein sequence ID" value="RPA65821.1"/>
    <property type="molecule type" value="Genomic_DNA"/>
</dbReference>
<gene>
    <name evidence="1" type="ORF">EF294_03535</name>
</gene>
<dbReference type="AlphaFoldDB" id="A0A3N4H3A2"/>
<proteinExistence type="predicted"/>
<name>A0A3N4H3A2_9ACTN</name>
<dbReference type="InterPro" id="IPR017853">
    <property type="entry name" value="GH"/>
</dbReference>
<dbReference type="Gene3D" id="3.20.20.80">
    <property type="entry name" value="Glycosidases"/>
    <property type="match status" value="1"/>
</dbReference>
<sequence length="234" mass="25064">MSLFADVSEFQNVVNDSYPYQILSIRANDGTYRDGHFAANYLWMCDALNSGRLACGIVYAYWRTNWQDTVNTMRSMIDSCGGLHPKVILMIDLERGGNPAGDETGAVDATVDAMAAYAGNLKRVIVYANSGDFHEMWAEYSTRLPQIGGLIAAGYGANPGLPYQIAHQYTDGSGYGGGLPEGTAPFGNCDMNSADNLTPQQFASLCGVGPTNPGGMTDAQYAQFATYMGQLGPS</sequence>
<accession>A0A3N4H3A2</accession>
<keyword evidence="2" id="KW-1185">Reference proteome</keyword>
<evidence type="ECO:0000313" key="1">
    <source>
        <dbReference type="EMBL" id="RPA65821.1"/>
    </source>
</evidence>